<reference evidence="3" key="1">
    <citation type="submission" date="2022-10" db="EMBL/GenBank/DDBJ databases">
        <title>The WGS of Solirubrobacter phytolaccae KCTC 29190.</title>
        <authorList>
            <person name="Jiang Z."/>
        </authorList>
    </citation>
    <scope>NUCLEOTIDE SEQUENCE</scope>
    <source>
        <strain evidence="3">KCTC 29190</strain>
    </source>
</reference>
<dbReference type="NCBIfam" id="TIGR00051">
    <property type="entry name" value="YbgC/FadM family acyl-CoA thioesterase"/>
    <property type="match status" value="1"/>
</dbReference>
<dbReference type="CDD" id="cd00586">
    <property type="entry name" value="4HBT"/>
    <property type="match status" value="1"/>
</dbReference>
<dbReference type="InterPro" id="IPR029069">
    <property type="entry name" value="HotDog_dom_sf"/>
</dbReference>
<evidence type="ECO:0000313" key="3">
    <source>
        <dbReference type="EMBL" id="MDA0181197.1"/>
    </source>
</evidence>
<dbReference type="InterPro" id="IPR050563">
    <property type="entry name" value="4-hydroxybenzoyl-CoA_TE"/>
</dbReference>
<name>A0A9X3NH95_9ACTN</name>
<dbReference type="AlphaFoldDB" id="A0A9X3NH95"/>
<dbReference type="Proteomes" id="UP001147653">
    <property type="component" value="Unassembled WGS sequence"/>
</dbReference>
<protein>
    <submittedName>
        <fullName evidence="3">Acyl-CoA thioesterase</fullName>
    </submittedName>
</protein>
<dbReference type="EMBL" id="JAPDDP010000019">
    <property type="protein sequence ID" value="MDA0181197.1"/>
    <property type="molecule type" value="Genomic_DNA"/>
</dbReference>
<dbReference type="PIRSF" id="PIRSF003230">
    <property type="entry name" value="YbgC"/>
    <property type="match status" value="1"/>
</dbReference>
<dbReference type="InterPro" id="IPR006684">
    <property type="entry name" value="YbgC/YbaW"/>
</dbReference>
<dbReference type="Pfam" id="PF13279">
    <property type="entry name" value="4HBT_2"/>
    <property type="match status" value="1"/>
</dbReference>
<evidence type="ECO:0000313" key="4">
    <source>
        <dbReference type="Proteomes" id="UP001147653"/>
    </source>
</evidence>
<evidence type="ECO:0000256" key="2">
    <source>
        <dbReference type="ARBA" id="ARBA00022801"/>
    </source>
</evidence>
<gene>
    <name evidence="3" type="ORF">OJ997_12895</name>
</gene>
<dbReference type="PANTHER" id="PTHR31793">
    <property type="entry name" value="4-HYDROXYBENZOYL-COA THIOESTERASE FAMILY MEMBER"/>
    <property type="match status" value="1"/>
</dbReference>
<accession>A0A9X3NH95</accession>
<dbReference type="RefSeq" id="WP_270025507.1">
    <property type="nucleotide sequence ID" value="NZ_JAPDDP010000019.1"/>
</dbReference>
<dbReference type="GO" id="GO:0047617">
    <property type="term" value="F:fatty acyl-CoA hydrolase activity"/>
    <property type="evidence" value="ECO:0007669"/>
    <property type="project" value="TreeGrafter"/>
</dbReference>
<dbReference type="PANTHER" id="PTHR31793:SF27">
    <property type="entry name" value="NOVEL THIOESTERASE SUPERFAMILY DOMAIN AND SAPOSIN A-TYPE DOMAIN CONTAINING PROTEIN (0610012H03RIK)"/>
    <property type="match status" value="1"/>
</dbReference>
<sequence>MAFSHELRVRYGECDPQGIVFNANYLAYFDVAVTELWREAVGGWQVMVDRGVDVVVGEANLRFRRAACNDDLLTVSAAFTHFGTTSATLELQISRGDELLVEGSLRQVFVDVKTFAKTSIPPWMREALAPYAASAGAGA</sequence>
<comment type="similarity">
    <text evidence="1">Belongs to the 4-hydroxybenzoyl-CoA thioesterase family.</text>
</comment>
<dbReference type="Gene3D" id="3.10.129.10">
    <property type="entry name" value="Hotdog Thioesterase"/>
    <property type="match status" value="1"/>
</dbReference>
<keyword evidence="4" id="KW-1185">Reference proteome</keyword>
<organism evidence="3 4">
    <name type="scientific">Solirubrobacter phytolaccae</name>
    <dbReference type="NCBI Taxonomy" id="1404360"/>
    <lineage>
        <taxon>Bacteria</taxon>
        <taxon>Bacillati</taxon>
        <taxon>Actinomycetota</taxon>
        <taxon>Thermoleophilia</taxon>
        <taxon>Solirubrobacterales</taxon>
        <taxon>Solirubrobacteraceae</taxon>
        <taxon>Solirubrobacter</taxon>
    </lineage>
</organism>
<proteinExistence type="inferred from homology"/>
<dbReference type="SUPFAM" id="SSF54637">
    <property type="entry name" value="Thioesterase/thiol ester dehydrase-isomerase"/>
    <property type="match status" value="1"/>
</dbReference>
<keyword evidence="2" id="KW-0378">Hydrolase</keyword>
<comment type="caution">
    <text evidence="3">The sequence shown here is derived from an EMBL/GenBank/DDBJ whole genome shotgun (WGS) entry which is preliminary data.</text>
</comment>
<evidence type="ECO:0000256" key="1">
    <source>
        <dbReference type="ARBA" id="ARBA00005953"/>
    </source>
</evidence>